<accession>A0A543IM51</accession>
<evidence type="ECO:0000313" key="2">
    <source>
        <dbReference type="EMBL" id="TQM71663.1"/>
    </source>
</evidence>
<organism evidence="2 3">
    <name type="scientific">Actinomadura hallensis</name>
    <dbReference type="NCBI Taxonomy" id="337895"/>
    <lineage>
        <taxon>Bacteria</taxon>
        <taxon>Bacillati</taxon>
        <taxon>Actinomycetota</taxon>
        <taxon>Actinomycetes</taxon>
        <taxon>Streptosporangiales</taxon>
        <taxon>Thermomonosporaceae</taxon>
        <taxon>Actinomadura</taxon>
    </lineage>
</organism>
<keyword evidence="3" id="KW-1185">Reference proteome</keyword>
<feature type="chain" id="PRO_5022001307" evidence="1">
    <location>
        <begin position="25"/>
        <end position="80"/>
    </location>
</feature>
<dbReference type="Proteomes" id="UP000316706">
    <property type="component" value="Unassembled WGS sequence"/>
</dbReference>
<keyword evidence="1" id="KW-0732">Signal</keyword>
<protein>
    <submittedName>
        <fullName evidence="2">Uncharacterized protein</fullName>
    </submittedName>
</protein>
<dbReference type="EMBL" id="VFPO01000001">
    <property type="protein sequence ID" value="TQM71663.1"/>
    <property type="molecule type" value="Genomic_DNA"/>
</dbReference>
<evidence type="ECO:0000313" key="3">
    <source>
        <dbReference type="Proteomes" id="UP000316706"/>
    </source>
</evidence>
<evidence type="ECO:0000256" key="1">
    <source>
        <dbReference type="SAM" id="SignalP"/>
    </source>
</evidence>
<feature type="signal peptide" evidence="1">
    <location>
        <begin position="1"/>
        <end position="24"/>
    </location>
</feature>
<dbReference type="OrthoDB" id="3536010at2"/>
<gene>
    <name evidence="2" type="ORF">FHX41_5433</name>
</gene>
<proteinExistence type="predicted"/>
<sequence>MKRVLVGALIAAAAGAAGVGGATAAQSSDEPARQDCRTYSSVTDCGGPVKLTEKQQACVTAATRQGMTERRAEVECRAFP</sequence>
<dbReference type="RefSeq" id="WP_141973258.1">
    <property type="nucleotide sequence ID" value="NZ_VFPO01000001.1"/>
</dbReference>
<reference evidence="2 3" key="1">
    <citation type="submission" date="2019-06" db="EMBL/GenBank/DDBJ databases">
        <title>Sequencing the genomes of 1000 actinobacteria strains.</title>
        <authorList>
            <person name="Klenk H.-P."/>
        </authorList>
    </citation>
    <scope>NUCLEOTIDE SEQUENCE [LARGE SCALE GENOMIC DNA]</scope>
    <source>
        <strain evidence="2 3">DSM 45043</strain>
    </source>
</reference>
<comment type="caution">
    <text evidence="2">The sequence shown here is derived from an EMBL/GenBank/DDBJ whole genome shotgun (WGS) entry which is preliminary data.</text>
</comment>
<dbReference type="AlphaFoldDB" id="A0A543IM51"/>
<name>A0A543IM51_9ACTN</name>